<evidence type="ECO:0000256" key="3">
    <source>
        <dbReference type="ARBA" id="ARBA00022816"/>
    </source>
</evidence>
<reference evidence="9 10" key="1">
    <citation type="submission" date="2017-06" db="EMBL/GenBank/DDBJ databases">
        <title>A platform for efficient transgenesis in Macrostomum lignano, a flatworm model organism for stem cell research.</title>
        <authorList>
            <person name="Berezikov E."/>
        </authorList>
    </citation>
    <scope>NUCLEOTIDE SEQUENCE [LARGE SCALE GENOMIC DNA]</scope>
    <source>
        <strain evidence="9">DV1</strain>
        <tissue evidence="9">Whole organism</tissue>
    </source>
</reference>
<keyword evidence="7" id="KW-0539">Nucleus</keyword>
<dbReference type="Gene3D" id="6.10.140.1350">
    <property type="match status" value="1"/>
</dbReference>
<dbReference type="STRING" id="282301.A0A267EB04"/>
<evidence type="ECO:0000256" key="1">
    <source>
        <dbReference type="ARBA" id="ARBA00004567"/>
    </source>
</evidence>
<dbReference type="GO" id="GO:0008139">
    <property type="term" value="F:nuclear localization sequence binding"/>
    <property type="evidence" value="ECO:0007669"/>
    <property type="project" value="InterPro"/>
</dbReference>
<evidence type="ECO:0000256" key="4">
    <source>
        <dbReference type="ARBA" id="ARBA00022927"/>
    </source>
</evidence>
<proteinExistence type="predicted"/>
<keyword evidence="10" id="KW-1185">Reference proteome</keyword>
<comment type="subcellular location">
    <subcellularLocation>
        <location evidence="1">Nucleus</location>
        <location evidence="1">Nuclear pore complex</location>
    </subcellularLocation>
</comment>
<dbReference type="GO" id="GO:0015031">
    <property type="term" value="P:protein transport"/>
    <property type="evidence" value="ECO:0007669"/>
    <property type="project" value="UniProtKB-KW"/>
</dbReference>
<feature type="compositionally biased region" description="Low complexity" evidence="8">
    <location>
        <begin position="494"/>
        <end position="509"/>
    </location>
</feature>
<accession>A0A267EB04</accession>
<comment type="caution">
    <text evidence="9">The sequence shown here is derived from an EMBL/GenBank/DDBJ whole genome shotgun (WGS) entry which is preliminary data.</text>
</comment>
<dbReference type="Proteomes" id="UP000215902">
    <property type="component" value="Unassembled WGS sequence"/>
</dbReference>
<keyword evidence="5" id="KW-0811">Translocation</keyword>
<name>A0A267EB04_9PLAT</name>
<evidence type="ECO:0000256" key="6">
    <source>
        <dbReference type="ARBA" id="ARBA00023132"/>
    </source>
</evidence>
<organism evidence="9 10">
    <name type="scientific">Macrostomum lignano</name>
    <dbReference type="NCBI Taxonomy" id="282301"/>
    <lineage>
        <taxon>Eukaryota</taxon>
        <taxon>Metazoa</taxon>
        <taxon>Spiralia</taxon>
        <taxon>Lophotrochozoa</taxon>
        <taxon>Platyhelminthes</taxon>
        <taxon>Rhabditophora</taxon>
        <taxon>Macrostomorpha</taxon>
        <taxon>Macrostomida</taxon>
        <taxon>Macrostomidae</taxon>
        <taxon>Macrostomum</taxon>
    </lineage>
</organism>
<dbReference type="AlphaFoldDB" id="A0A267EB04"/>
<evidence type="ECO:0000256" key="5">
    <source>
        <dbReference type="ARBA" id="ARBA00023010"/>
    </source>
</evidence>
<gene>
    <name evidence="9" type="ORF">BOX15_Mlig011002g4</name>
</gene>
<dbReference type="GO" id="GO:0051028">
    <property type="term" value="P:mRNA transport"/>
    <property type="evidence" value="ECO:0007669"/>
    <property type="project" value="UniProtKB-KW"/>
</dbReference>
<protein>
    <submittedName>
        <fullName evidence="9">Uncharacterized protein</fullName>
    </submittedName>
</protein>
<dbReference type="InterPro" id="IPR024882">
    <property type="entry name" value="NUP58/p45/49"/>
</dbReference>
<dbReference type="GO" id="GO:0017056">
    <property type="term" value="F:structural constituent of nuclear pore"/>
    <property type="evidence" value="ECO:0007669"/>
    <property type="project" value="InterPro"/>
</dbReference>
<evidence type="ECO:0000313" key="9">
    <source>
        <dbReference type="EMBL" id="PAA58698.1"/>
    </source>
</evidence>
<evidence type="ECO:0000256" key="2">
    <source>
        <dbReference type="ARBA" id="ARBA00022448"/>
    </source>
</evidence>
<keyword evidence="2" id="KW-0813">Transport</keyword>
<keyword evidence="3" id="KW-0509">mRNA transport</keyword>
<dbReference type="PANTHER" id="PTHR13437">
    <property type="entry name" value="NUCLEOPORIN P58/P45 NUCLEOPORIN-LIKE PROTEIN 1"/>
    <property type="match status" value="1"/>
</dbReference>
<dbReference type="PANTHER" id="PTHR13437:SF2">
    <property type="entry name" value="NUCLEOPORIN P58_P45"/>
    <property type="match status" value="1"/>
</dbReference>
<keyword evidence="6" id="KW-0906">Nuclear pore complex</keyword>
<evidence type="ECO:0000313" key="10">
    <source>
        <dbReference type="Proteomes" id="UP000215902"/>
    </source>
</evidence>
<dbReference type="GO" id="GO:0005643">
    <property type="term" value="C:nuclear pore"/>
    <property type="evidence" value="ECO:0007669"/>
    <property type="project" value="UniProtKB-SubCell"/>
</dbReference>
<keyword evidence="4" id="KW-0653">Protein transport</keyword>
<dbReference type="Pfam" id="PF15967">
    <property type="entry name" value="Nucleoporin_FG2"/>
    <property type="match status" value="1"/>
</dbReference>
<sequence length="606" mass="56906">MSAFSFGASPAASAGPKLATVAPLAAGSSSTLGGLNLSLTPQQPPAFGAAASTGGSLAAAGAAGGTPGAAGGPAAAGQSSTIVGLNLSSTTPLSSLASAPSAPPAAGQPAPFGFGASATGAKPATAAAPSGAPAPAFGSFFGAASASTTGAPAAAAPGAALKGLGGAGASTQSSTIVGLNLSTAPLSLAAPAAASAAAKPALSLTLGAAPTAAAAPAPGGFSFGTSAPAPGASTLAAAATSAPAAAAPAFRGLGGVPGSSLASGSAAAGSGGAGIGGFGAGSSSGSGGAGASGSTTEAKSVLESEIPHEVLVTVEAFRRHVASQRELRLRMEADRAGLAQELGRVAEEAESVAQAVRRLATGRAASVSAAVRLRSDLAELGRQLSVARRSFEQPAWQQADSQEALDLLGQLVTEAAGKIRLLRAEIEDLEAALCLDGSSGRVSGQELLNALRQAREALVACAAELGAASATCDRLRADFLAYRRSSGDFRNPFAASASPRAASATSPFSGRGRHSNFGPPPCDDSLAAASAAATAAAAAASVATQPAAAAPSLFGGAGGFGGFSAAGQAAPAFGATAASAPFAGFGAAAGGPGGGLFGFSAAKRKP</sequence>
<feature type="region of interest" description="Disordered" evidence="8">
    <location>
        <begin position="494"/>
        <end position="520"/>
    </location>
</feature>
<evidence type="ECO:0000256" key="8">
    <source>
        <dbReference type="SAM" id="MobiDB-lite"/>
    </source>
</evidence>
<dbReference type="EMBL" id="NIVC01002343">
    <property type="protein sequence ID" value="PAA58698.1"/>
    <property type="molecule type" value="Genomic_DNA"/>
</dbReference>
<evidence type="ECO:0000256" key="7">
    <source>
        <dbReference type="ARBA" id="ARBA00023242"/>
    </source>
</evidence>